<dbReference type="EMBL" id="BJUX01000044">
    <property type="protein sequence ID" value="GEK90293.1"/>
    <property type="molecule type" value="Genomic_DNA"/>
</dbReference>
<keyword evidence="4 7" id="KW-0862">Zinc</keyword>
<dbReference type="GO" id="GO:0008270">
    <property type="term" value="F:zinc ion binding"/>
    <property type="evidence" value="ECO:0007669"/>
    <property type="project" value="UniProtKB-UniRule"/>
</dbReference>
<dbReference type="PROSITE" id="PS00704">
    <property type="entry name" value="PROK_CO2_ANHYDRASE_1"/>
    <property type="match status" value="1"/>
</dbReference>
<dbReference type="Proteomes" id="UP000321425">
    <property type="component" value="Unassembled WGS sequence"/>
</dbReference>
<dbReference type="GO" id="GO:0004089">
    <property type="term" value="F:carbonate dehydratase activity"/>
    <property type="evidence" value="ECO:0007669"/>
    <property type="project" value="UniProtKB-UniRule"/>
</dbReference>
<dbReference type="PROSITE" id="PS00705">
    <property type="entry name" value="PROK_CO2_ANHYDRASE_2"/>
    <property type="match status" value="1"/>
</dbReference>
<protein>
    <recommendedName>
        <fullName evidence="2 8">Carbonic anhydrase</fullName>
        <ecNumber evidence="2 8">4.2.1.1</ecNumber>
    </recommendedName>
    <alternativeName>
        <fullName evidence="8">Carbonate dehydratase</fullName>
    </alternativeName>
</protein>
<dbReference type="InterPro" id="IPR015892">
    <property type="entry name" value="Carbonic_anhydrase_CS"/>
</dbReference>
<evidence type="ECO:0000256" key="1">
    <source>
        <dbReference type="ARBA" id="ARBA00006217"/>
    </source>
</evidence>
<gene>
    <name evidence="9" type="ORF">APU01nite_23320</name>
    <name evidence="10" type="ORF">SAMN04488100_1529</name>
</gene>
<evidence type="ECO:0000313" key="11">
    <source>
        <dbReference type="Proteomes" id="UP000321425"/>
    </source>
</evidence>
<dbReference type="PANTHER" id="PTHR11002">
    <property type="entry name" value="CARBONIC ANHYDRASE"/>
    <property type="match status" value="1"/>
</dbReference>
<evidence type="ECO:0000256" key="2">
    <source>
        <dbReference type="ARBA" id="ARBA00012925"/>
    </source>
</evidence>
<evidence type="ECO:0000256" key="6">
    <source>
        <dbReference type="ARBA" id="ARBA00048348"/>
    </source>
</evidence>
<dbReference type="AlphaFoldDB" id="A0A1H7XHW0"/>
<reference evidence="10" key="1">
    <citation type="submission" date="2016-10" db="EMBL/GenBank/DDBJ databases">
        <authorList>
            <person name="de Groot N.N."/>
        </authorList>
    </citation>
    <scope>NUCLEOTIDE SEQUENCE [LARGE SCALE GENOMIC DNA]</scope>
    <source>
        <strain evidence="10">DSM 19182</strain>
    </source>
</reference>
<dbReference type="Proteomes" id="UP000198548">
    <property type="component" value="Unassembled WGS sequence"/>
</dbReference>
<evidence type="ECO:0000256" key="7">
    <source>
        <dbReference type="PIRSR" id="PIRSR601765-1"/>
    </source>
</evidence>
<keyword evidence="11" id="KW-1185">Reference proteome</keyword>
<dbReference type="SMART" id="SM00947">
    <property type="entry name" value="Pro_CA"/>
    <property type="match status" value="1"/>
</dbReference>
<evidence type="ECO:0000256" key="3">
    <source>
        <dbReference type="ARBA" id="ARBA00022723"/>
    </source>
</evidence>
<comment type="similarity">
    <text evidence="1 8">Belongs to the beta-class carbonic anhydrase family.</text>
</comment>
<proteinExistence type="inferred from homology"/>
<dbReference type="PANTHER" id="PTHR11002:SF76">
    <property type="entry name" value="CARBONIC ANHYDRASE"/>
    <property type="match status" value="1"/>
</dbReference>
<evidence type="ECO:0000256" key="8">
    <source>
        <dbReference type="RuleBase" id="RU003956"/>
    </source>
</evidence>
<organism evidence="10">
    <name type="scientific">Alkalibacterium putridalgicola</name>
    <dbReference type="NCBI Taxonomy" id="426703"/>
    <lineage>
        <taxon>Bacteria</taxon>
        <taxon>Bacillati</taxon>
        <taxon>Bacillota</taxon>
        <taxon>Bacilli</taxon>
        <taxon>Lactobacillales</taxon>
        <taxon>Carnobacteriaceae</taxon>
        <taxon>Alkalibacterium</taxon>
    </lineage>
</organism>
<sequence>MRERIKRGLESFQRHTYKEFETLYQELETQQHPHTLFIGCSDSRVSPERLLNAAPGDIFVLRNIANSVPSIHADVYDTTTLSGIEYAVLVLNVKTIIVCGHSNCGGCAAALSGKQGLSELHYTQHYLQPLEGLCEEVEACAADEPYKEKAKLMEELNVLEQLKHLKEYDFINERIADGRLELEGWRYDIGSGKVERYDNTDEQFQPIIASEKNRKVQ</sequence>
<dbReference type="EC" id="4.2.1.1" evidence="2 8"/>
<dbReference type="InterPro" id="IPR001765">
    <property type="entry name" value="Carbonic_anhydrase"/>
</dbReference>
<feature type="binding site" evidence="7">
    <location>
        <position position="40"/>
    </location>
    <ligand>
        <name>Zn(2+)</name>
        <dbReference type="ChEBI" id="CHEBI:29105"/>
    </ligand>
</feature>
<dbReference type="SUPFAM" id="SSF53056">
    <property type="entry name" value="beta-carbonic anhydrase, cab"/>
    <property type="match status" value="1"/>
</dbReference>
<dbReference type="EMBL" id="FOBL01000052">
    <property type="protein sequence ID" value="SEM33263.1"/>
    <property type="molecule type" value="Genomic_DNA"/>
</dbReference>
<comment type="catalytic activity">
    <reaction evidence="6 8">
        <text>hydrogencarbonate + H(+) = CO2 + H2O</text>
        <dbReference type="Rhea" id="RHEA:10748"/>
        <dbReference type="ChEBI" id="CHEBI:15377"/>
        <dbReference type="ChEBI" id="CHEBI:15378"/>
        <dbReference type="ChEBI" id="CHEBI:16526"/>
        <dbReference type="ChEBI" id="CHEBI:17544"/>
        <dbReference type="EC" id="4.2.1.1"/>
    </reaction>
</comment>
<feature type="binding site" evidence="7">
    <location>
        <position position="104"/>
    </location>
    <ligand>
        <name>Zn(2+)</name>
        <dbReference type="ChEBI" id="CHEBI:29105"/>
    </ligand>
</feature>
<feature type="binding site" evidence="7">
    <location>
        <position position="42"/>
    </location>
    <ligand>
        <name>Zn(2+)</name>
        <dbReference type="ChEBI" id="CHEBI:29105"/>
    </ligand>
</feature>
<evidence type="ECO:0000313" key="10">
    <source>
        <dbReference type="EMBL" id="SEM33263.1"/>
    </source>
</evidence>
<dbReference type="GO" id="GO:0015976">
    <property type="term" value="P:carbon utilization"/>
    <property type="evidence" value="ECO:0007669"/>
    <property type="project" value="InterPro"/>
</dbReference>
<comment type="cofactor">
    <cofactor evidence="7">
        <name>Zn(2+)</name>
        <dbReference type="ChEBI" id="CHEBI:29105"/>
    </cofactor>
    <text evidence="7">Binds 1 zinc ion per subunit.</text>
</comment>
<name>A0A1H7XHW0_9LACT</name>
<keyword evidence="5 8" id="KW-0456">Lyase</keyword>
<evidence type="ECO:0000313" key="9">
    <source>
        <dbReference type="EMBL" id="GEK90293.1"/>
    </source>
</evidence>
<dbReference type="STRING" id="426703.SAMN04488100_1529"/>
<dbReference type="InterPro" id="IPR036874">
    <property type="entry name" value="Carbonic_anhydrase_sf"/>
</dbReference>
<dbReference type="Gene3D" id="3.40.1050.10">
    <property type="entry name" value="Carbonic anhydrase"/>
    <property type="match status" value="1"/>
</dbReference>
<keyword evidence="3 7" id="KW-0479">Metal-binding</keyword>
<feature type="binding site" evidence="7">
    <location>
        <position position="101"/>
    </location>
    <ligand>
        <name>Zn(2+)</name>
        <dbReference type="ChEBI" id="CHEBI:29105"/>
    </ligand>
</feature>
<comment type="function">
    <text evidence="8">Reversible hydration of carbon dioxide.</text>
</comment>
<dbReference type="Pfam" id="PF00484">
    <property type="entry name" value="Pro_CA"/>
    <property type="match status" value="1"/>
</dbReference>
<reference evidence="9 11" key="2">
    <citation type="submission" date="2019-07" db="EMBL/GenBank/DDBJ databases">
        <title>Whole genome shotgun sequence of Alkalibacterium putridalgicola NBRC 103243.</title>
        <authorList>
            <person name="Hosoyama A."/>
            <person name="Uohara A."/>
            <person name="Ohji S."/>
            <person name="Ichikawa N."/>
        </authorList>
    </citation>
    <scope>NUCLEOTIDE SEQUENCE [LARGE SCALE GENOMIC DNA]</scope>
    <source>
        <strain evidence="9 11">NBRC 103243</strain>
    </source>
</reference>
<accession>A0A1H7XHW0</accession>
<evidence type="ECO:0000256" key="5">
    <source>
        <dbReference type="ARBA" id="ARBA00023239"/>
    </source>
</evidence>
<dbReference type="RefSeq" id="WP_177165564.1">
    <property type="nucleotide sequence ID" value="NZ_BJUX01000044.1"/>
</dbReference>
<evidence type="ECO:0000256" key="4">
    <source>
        <dbReference type="ARBA" id="ARBA00022833"/>
    </source>
</evidence>